<evidence type="ECO:0000256" key="3">
    <source>
        <dbReference type="ARBA" id="ARBA00008741"/>
    </source>
</evidence>
<comment type="similarity">
    <text evidence="3 12">Belongs to the CcmD/CycX/HelD family.</text>
</comment>
<comment type="subcellular location">
    <subcellularLocation>
        <location evidence="2 12">Cell inner membrane</location>
        <topology evidence="2 12">Single-pass membrane protein</topology>
    </subcellularLocation>
</comment>
<dbReference type="Proteomes" id="UP000229757">
    <property type="component" value="Chromosome"/>
</dbReference>
<dbReference type="NCBIfam" id="TIGR03141">
    <property type="entry name" value="cytochro_ccmD"/>
    <property type="match status" value="1"/>
</dbReference>
<evidence type="ECO:0000256" key="7">
    <source>
        <dbReference type="ARBA" id="ARBA00022519"/>
    </source>
</evidence>
<dbReference type="GO" id="GO:0017004">
    <property type="term" value="P:cytochrome complex assembly"/>
    <property type="evidence" value="ECO:0007669"/>
    <property type="project" value="UniProtKB-KW"/>
</dbReference>
<dbReference type="KEGG" id="rfo:REIFOR_02010"/>
<dbReference type="GO" id="GO:1903607">
    <property type="term" value="P:cytochrome c biosynthetic process"/>
    <property type="evidence" value="ECO:0007669"/>
    <property type="project" value="TreeGrafter"/>
</dbReference>
<evidence type="ECO:0000256" key="12">
    <source>
        <dbReference type="RuleBase" id="RU363101"/>
    </source>
</evidence>
<keyword evidence="8 12" id="KW-0812">Transmembrane</keyword>
<sequence length="57" mass="6626">MAFESFSAFLKMGEHGLYVWLAYGLATIVVLFNILGPRYLAKQLVKDHQRKLRREQA</sequence>
<evidence type="ECO:0000256" key="5">
    <source>
        <dbReference type="ARBA" id="ARBA00022448"/>
    </source>
</evidence>
<evidence type="ECO:0000313" key="13">
    <source>
        <dbReference type="EMBL" id="ATX77145.1"/>
    </source>
</evidence>
<proteinExistence type="inferred from homology"/>
<gene>
    <name evidence="13" type="primary">ccmCE</name>
    <name evidence="13" type="ORF">REIFOR_02010</name>
</gene>
<evidence type="ECO:0000313" key="14">
    <source>
        <dbReference type="Proteomes" id="UP000229757"/>
    </source>
</evidence>
<dbReference type="AlphaFoldDB" id="A0A2K8KQW7"/>
<reference evidence="13 14" key="1">
    <citation type="journal article" date="2017" name="Environ. Microbiol.">
        <title>Genomic and physiological analyses of 'Reinekea forsetii' reveal a versatile opportunistic lifestyle during spring algae blooms.</title>
        <authorList>
            <person name="Avci B."/>
            <person name="Hahnke R.L."/>
            <person name="Chafee M."/>
            <person name="Fischer T."/>
            <person name="Gruber-Vodicka H."/>
            <person name="Tegetmeyer H.E."/>
            <person name="Harder J."/>
            <person name="Fuchs B.M."/>
            <person name="Amann R.I."/>
            <person name="Teeling H."/>
        </authorList>
    </citation>
    <scope>NUCLEOTIDE SEQUENCE [LARGE SCALE GENOMIC DNA]</scope>
    <source>
        <strain evidence="13 14">Hel1_31_D35</strain>
    </source>
</reference>
<name>A0A2K8KQW7_9GAMM</name>
<keyword evidence="5 12" id="KW-0813">Transport</keyword>
<protein>
    <recommendedName>
        <fullName evidence="4 12">Heme exporter protein D</fullName>
    </recommendedName>
</protein>
<dbReference type="GO" id="GO:0015886">
    <property type="term" value="P:heme transport"/>
    <property type="evidence" value="ECO:0007669"/>
    <property type="project" value="InterPro"/>
</dbReference>
<dbReference type="Pfam" id="PF04995">
    <property type="entry name" value="CcmD"/>
    <property type="match status" value="1"/>
</dbReference>
<comment type="function">
    <text evidence="1 12">Required for the export of heme to the periplasm for the biogenesis of c-type cytochromes.</text>
</comment>
<dbReference type="RefSeq" id="WP_100257427.1">
    <property type="nucleotide sequence ID" value="NZ_CP011797.1"/>
</dbReference>
<dbReference type="EMBL" id="CP011797">
    <property type="protein sequence ID" value="ATX77145.1"/>
    <property type="molecule type" value="Genomic_DNA"/>
</dbReference>
<keyword evidence="11 12" id="KW-0472">Membrane</keyword>
<evidence type="ECO:0000256" key="2">
    <source>
        <dbReference type="ARBA" id="ARBA00004377"/>
    </source>
</evidence>
<dbReference type="PANTHER" id="PTHR37531">
    <property type="entry name" value="HEME EXPORTER PROTEIN D"/>
    <property type="match status" value="1"/>
</dbReference>
<dbReference type="InterPro" id="IPR052075">
    <property type="entry name" value="Heme_exporter_D"/>
</dbReference>
<evidence type="ECO:0000256" key="4">
    <source>
        <dbReference type="ARBA" id="ARBA00016461"/>
    </source>
</evidence>
<feature type="transmembrane region" description="Helical" evidence="12">
    <location>
        <begin position="20"/>
        <end position="41"/>
    </location>
</feature>
<evidence type="ECO:0000256" key="11">
    <source>
        <dbReference type="ARBA" id="ARBA00023136"/>
    </source>
</evidence>
<accession>A0A2K8KQW7</accession>
<keyword evidence="7 12" id="KW-0997">Cell inner membrane</keyword>
<evidence type="ECO:0000256" key="9">
    <source>
        <dbReference type="ARBA" id="ARBA00022748"/>
    </source>
</evidence>
<keyword evidence="9 12" id="KW-0201">Cytochrome c-type biogenesis</keyword>
<keyword evidence="14" id="KW-1185">Reference proteome</keyword>
<evidence type="ECO:0000256" key="8">
    <source>
        <dbReference type="ARBA" id="ARBA00022692"/>
    </source>
</evidence>
<evidence type="ECO:0000256" key="1">
    <source>
        <dbReference type="ARBA" id="ARBA00002442"/>
    </source>
</evidence>
<dbReference type="GO" id="GO:0005886">
    <property type="term" value="C:plasma membrane"/>
    <property type="evidence" value="ECO:0007669"/>
    <property type="project" value="UniProtKB-SubCell"/>
</dbReference>
<keyword evidence="6 12" id="KW-1003">Cell membrane</keyword>
<evidence type="ECO:0000256" key="6">
    <source>
        <dbReference type="ARBA" id="ARBA00022475"/>
    </source>
</evidence>
<dbReference type="PANTHER" id="PTHR37531:SF1">
    <property type="entry name" value="HEME EXPORTER PROTEIN D"/>
    <property type="match status" value="1"/>
</dbReference>
<evidence type="ECO:0000256" key="10">
    <source>
        <dbReference type="ARBA" id="ARBA00022989"/>
    </source>
</evidence>
<dbReference type="OrthoDB" id="9815607at2"/>
<dbReference type="InterPro" id="IPR007078">
    <property type="entry name" value="Haem_export_protD_CcmD"/>
</dbReference>
<keyword evidence="10 12" id="KW-1133">Transmembrane helix</keyword>
<organism evidence="13 14">
    <name type="scientific">Reinekea forsetii</name>
    <dbReference type="NCBI Taxonomy" id="1336806"/>
    <lineage>
        <taxon>Bacteria</taxon>
        <taxon>Pseudomonadati</taxon>
        <taxon>Pseudomonadota</taxon>
        <taxon>Gammaproteobacteria</taxon>
        <taxon>Oceanospirillales</taxon>
        <taxon>Saccharospirillaceae</taxon>
        <taxon>Reinekea</taxon>
    </lineage>
</organism>